<keyword evidence="1" id="KW-1133">Transmembrane helix</keyword>
<evidence type="ECO:0000256" key="1">
    <source>
        <dbReference type="SAM" id="Phobius"/>
    </source>
</evidence>
<keyword evidence="1" id="KW-0812">Transmembrane</keyword>
<accession>A6JTG6</accession>
<keyword evidence="1" id="KW-0472">Membrane</keyword>
<reference evidence="4 5" key="1">
    <citation type="submission" date="2005-09" db="EMBL/GenBank/DDBJ databases">
        <authorList>
            <person name="Mural R.J."/>
            <person name="Li P.W."/>
            <person name="Adams M.D."/>
            <person name="Amanatides P.G."/>
            <person name="Baden-Tillson H."/>
            <person name="Barnstead M."/>
            <person name="Chin S.H."/>
            <person name="Dew I."/>
            <person name="Evans C.A."/>
            <person name="Ferriera S."/>
            <person name="Flanigan M."/>
            <person name="Fosler C."/>
            <person name="Glodek A."/>
            <person name="Gu Z."/>
            <person name="Holt R.A."/>
            <person name="Jennings D."/>
            <person name="Kraft C.L."/>
            <person name="Lu F."/>
            <person name="Nguyen T."/>
            <person name="Nusskern D.R."/>
            <person name="Pfannkoch C.M."/>
            <person name="Sitter C."/>
            <person name="Sutton G.G."/>
            <person name="Venter J.C."/>
            <person name="Wang Z."/>
            <person name="Woodage T."/>
            <person name="Zheng X.H."/>
            <person name="Zhong F."/>
        </authorList>
    </citation>
    <scope>NUCLEOTIDE SEQUENCE [LARGE SCALE GENOMIC DNA]</scope>
    <source>
        <strain>BN</strain>
        <strain evidence="5">Sprague-Dawley</strain>
    </source>
</reference>
<evidence type="ECO:0000313" key="4">
    <source>
        <dbReference type="EMBL" id="EDL93481.1"/>
    </source>
</evidence>
<dbReference type="EMBL" id="CH474001">
    <property type="protein sequence ID" value="EDL93481.1"/>
    <property type="molecule type" value="Genomic_DNA"/>
</dbReference>
<protein>
    <submittedName>
        <fullName evidence="4">RCG45848, isoform CRA_b</fullName>
    </submittedName>
</protein>
<keyword evidence="2" id="KW-0732">Signal</keyword>
<organism evidence="4 5">
    <name type="scientific">Rattus norvegicus</name>
    <name type="common">Rat</name>
    <dbReference type="NCBI Taxonomy" id="10116"/>
    <lineage>
        <taxon>Eukaryota</taxon>
        <taxon>Metazoa</taxon>
        <taxon>Chordata</taxon>
        <taxon>Craniata</taxon>
        <taxon>Vertebrata</taxon>
        <taxon>Euteleostomi</taxon>
        <taxon>Mammalia</taxon>
        <taxon>Eutheria</taxon>
        <taxon>Euarchontoglires</taxon>
        <taxon>Glires</taxon>
        <taxon>Rodentia</taxon>
        <taxon>Myomorpha</taxon>
        <taxon>Muroidea</taxon>
        <taxon>Muridae</taxon>
        <taxon>Murinae</taxon>
        <taxon>Rattus</taxon>
    </lineage>
</organism>
<dbReference type="Proteomes" id="UP000234681">
    <property type="component" value="Chromosome 3"/>
</dbReference>
<dbReference type="PANTHER" id="PTHR21093">
    <property type="entry name" value="DIVERGENT PROTEIN KINASE DOMAIN 1C-RELATED"/>
    <property type="match status" value="1"/>
</dbReference>
<proteinExistence type="predicted"/>
<feature type="chain" id="PRO_5039910396" evidence="2">
    <location>
        <begin position="20"/>
        <end position="159"/>
    </location>
</feature>
<feature type="signal peptide" evidence="2">
    <location>
        <begin position="1"/>
        <end position="19"/>
    </location>
</feature>
<dbReference type="AlphaFoldDB" id="A6JTG6"/>
<feature type="domain" description="FAM69 N-terminal" evidence="3">
    <location>
        <begin position="22"/>
        <end position="159"/>
    </location>
</feature>
<dbReference type="PANTHER" id="PTHR21093:SF3">
    <property type="entry name" value="DIVERGENT PROTEIN KINASE DOMAIN 1B"/>
    <property type="match status" value="1"/>
</dbReference>
<gene>
    <name evidence="4" type="ORF">rCG_45848</name>
</gene>
<evidence type="ECO:0000259" key="3">
    <source>
        <dbReference type="SMART" id="SM01299"/>
    </source>
</evidence>
<evidence type="ECO:0000256" key="2">
    <source>
        <dbReference type="SAM" id="SignalP"/>
    </source>
</evidence>
<name>A6JTG6_RAT</name>
<sequence length="159" mass="17870">MRRLRRLVHLVLLCPFSKGLQGRLPGLRVKYVLLVWLGIFVGSWMVYVHYSSYSELCRGHVCQVVICDQYQKGIISGSVCQDLCELQKVEWRTCLSSAPGQQVYSGLWQDKEVTIKCGIEEAWNSHRLSTPLQSSLPTHPSSAGVPVRGWPTGAIPLNM</sequence>
<feature type="transmembrane region" description="Helical" evidence="1">
    <location>
        <begin position="29"/>
        <end position="50"/>
    </location>
</feature>
<dbReference type="SMART" id="SM01299">
    <property type="entry name" value="PIP49_N"/>
    <property type="match status" value="1"/>
</dbReference>
<evidence type="ECO:0000313" key="5">
    <source>
        <dbReference type="Proteomes" id="UP000234681"/>
    </source>
</evidence>
<dbReference type="InterPro" id="IPR029244">
    <property type="entry name" value="FAM69_N"/>
</dbReference>
<dbReference type="Pfam" id="PF14875">
    <property type="entry name" value="PIP49_N"/>
    <property type="match status" value="1"/>
</dbReference>